<keyword evidence="2" id="KW-1185">Reference proteome</keyword>
<sequence length="61" mass="7248">MANAKECDRCGELYKEKSLVPSYIVEHKNLINYFYDLCPKCYSSFTQWLNKYKQKEEDNAG</sequence>
<dbReference type="Proteomes" id="UP000633365">
    <property type="component" value="Unassembled WGS sequence"/>
</dbReference>
<name>A0A934WTI5_9FIRM</name>
<evidence type="ECO:0000313" key="2">
    <source>
        <dbReference type="Proteomes" id="UP000633365"/>
    </source>
</evidence>
<evidence type="ECO:0000313" key="1">
    <source>
        <dbReference type="EMBL" id="MBK6089649.1"/>
    </source>
</evidence>
<dbReference type="EMBL" id="JAEQMG010000145">
    <property type="protein sequence ID" value="MBK6089649.1"/>
    <property type="molecule type" value="Genomic_DNA"/>
</dbReference>
<dbReference type="AlphaFoldDB" id="A0A934WTI5"/>
<proteinExistence type="predicted"/>
<organism evidence="1 2">
    <name type="scientific">Ruminococcus difficilis</name>
    <dbReference type="NCBI Taxonomy" id="2763069"/>
    <lineage>
        <taxon>Bacteria</taxon>
        <taxon>Bacillati</taxon>
        <taxon>Bacillota</taxon>
        <taxon>Clostridia</taxon>
        <taxon>Eubacteriales</taxon>
        <taxon>Oscillospiraceae</taxon>
        <taxon>Ruminococcus</taxon>
    </lineage>
</organism>
<protein>
    <submittedName>
        <fullName evidence="1">Uncharacterized protein</fullName>
    </submittedName>
</protein>
<reference evidence="1" key="1">
    <citation type="submission" date="2021-01" db="EMBL/GenBank/DDBJ databases">
        <title>Genome public.</title>
        <authorList>
            <person name="Liu C."/>
            <person name="Sun Q."/>
        </authorList>
    </citation>
    <scope>NUCLEOTIDE SEQUENCE</scope>
    <source>
        <strain evidence="1">M6</strain>
    </source>
</reference>
<comment type="caution">
    <text evidence="1">The sequence shown here is derived from an EMBL/GenBank/DDBJ whole genome shotgun (WGS) entry which is preliminary data.</text>
</comment>
<dbReference type="RefSeq" id="WP_201428354.1">
    <property type="nucleotide sequence ID" value="NZ_JAEQMG010000145.1"/>
</dbReference>
<gene>
    <name evidence="1" type="ORF">JKK62_13535</name>
</gene>
<accession>A0A934WTI5</accession>